<dbReference type="InterPro" id="IPR016024">
    <property type="entry name" value="ARM-type_fold"/>
</dbReference>
<dbReference type="Proteomes" id="UP000664859">
    <property type="component" value="Unassembled WGS sequence"/>
</dbReference>
<dbReference type="EMBL" id="JAFCMP010000013">
    <property type="protein sequence ID" value="KAG5191843.1"/>
    <property type="molecule type" value="Genomic_DNA"/>
</dbReference>
<name>A0A836CNL3_9STRA</name>
<dbReference type="AlphaFoldDB" id="A0A836CNL3"/>
<sequence>MAERQLKLREAGGACELLTTGLQSTWKQSPFNIQGALITVAELLCSCPNALAKFGDIGAAVVAAMNTHGEDAGVQQAGIHVIQALARIDGARMQLRGCNALEALADAMRAHPHSSDIQECAADAAVLILWHGGRLIDGLLQRGRRTLRE</sequence>
<reference evidence="1" key="1">
    <citation type="submission" date="2021-02" db="EMBL/GenBank/DDBJ databases">
        <title>First Annotated Genome of the Yellow-green Alga Tribonema minus.</title>
        <authorList>
            <person name="Mahan K.M."/>
        </authorList>
    </citation>
    <scope>NUCLEOTIDE SEQUENCE</scope>
    <source>
        <strain evidence="1">UTEX B ZZ1240</strain>
    </source>
</reference>
<evidence type="ECO:0000313" key="1">
    <source>
        <dbReference type="EMBL" id="KAG5191843.1"/>
    </source>
</evidence>
<dbReference type="InterPro" id="IPR011989">
    <property type="entry name" value="ARM-like"/>
</dbReference>
<gene>
    <name evidence="1" type="ORF">JKP88DRAFT_294549</name>
</gene>
<dbReference type="Gene3D" id="1.25.10.10">
    <property type="entry name" value="Leucine-rich Repeat Variant"/>
    <property type="match status" value="1"/>
</dbReference>
<keyword evidence="2" id="KW-1185">Reference proteome</keyword>
<dbReference type="SUPFAM" id="SSF48371">
    <property type="entry name" value="ARM repeat"/>
    <property type="match status" value="1"/>
</dbReference>
<evidence type="ECO:0000313" key="2">
    <source>
        <dbReference type="Proteomes" id="UP000664859"/>
    </source>
</evidence>
<accession>A0A836CNL3</accession>
<proteinExistence type="predicted"/>
<protein>
    <submittedName>
        <fullName evidence="1">Uncharacterized protein</fullName>
    </submittedName>
</protein>
<organism evidence="1 2">
    <name type="scientific">Tribonema minus</name>
    <dbReference type="NCBI Taxonomy" id="303371"/>
    <lineage>
        <taxon>Eukaryota</taxon>
        <taxon>Sar</taxon>
        <taxon>Stramenopiles</taxon>
        <taxon>Ochrophyta</taxon>
        <taxon>PX clade</taxon>
        <taxon>Xanthophyceae</taxon>
        <taxon>Tribonematales</taxon>
        <taxon>Tribonemataceae</taxon>
        <taxon>Tribonema</taxon>
    </lineage>
</organism>
<comment type="caution">
    <text evidence="1">The sequence shown here is derived from an EMBL/GenBank/DDBJ whole genome shotgun (WGS) entry which is preliminary data.</text>
</comment>